<dbReference type="OMA" id="CRISTWT"/>
<protein>
    <recommendedName>
        <fullName evidence="3">Reverse transcriptase zinc-binding domain-containing protein</fullName>
    </recommendedName>
</protein>
<dbReference type="Proteomes" id="UP000243459">
    <property type="component" value="Chromosome 9"/>
</dbReference>
<reference evidence="2" key="1">
    <citation type="journal article" date="2017" name="Nat. Commun.">
        <title>The asparagus genome sheds light on the origin and evolution of a young Y chromosome.</title>
        <authorList>
            <person name="Harkess A."/>
            <person name="Zhou J."/>
            <person name="Xu C."/>
            <person name="Bowers J.E."/>
            <person name="Van der Hulst R."/>
            <person name="Ayyampalayam S."/>
            <person name="Mercati F."/>
            <person name="Riccardi P."/>
            <person name="McKain M.R."/>
            <person name="Kakrana A."/>
            <person name="Tang H."/>
            <person name="Ray J."/>
            <person name="Groenendijk J."/>
            <person name="Arikit S."/>
            <person name="Mathioni S.M."/>
            <person name="Nakano M."/>
            <person name="Shan H."/>
            <person name="Telgmann-Rauber A."/>
            <person name="Kanno A."/>
            <person name="Yue Z."/>
            <person name="Chen H."/>
            <person name="Li W."/>
            <person name="Chen Y."/>
            <person name="Xu X."/>
            <person name="Zhang Y."/>
            <person name="Luo S."/>
            <person name="Chen H."/>
            <person name="Gao J."/>
            <person name="Mao Z."/>
            <person name="Pires J.C."/>
            <person name="Luo M."/>
            <person name="Kudrna D."/>
            <person name="Wing R.A."/>
            <person name="Meyers B.C."/>
            <person name="Yi K."/>
            <person name="Kong H."/>
            <person name="Lavrijsen P."/>
            <person name="Sunseri F."/>
            <person name="Falavigna A."/>
            <person name="Ye Y."/>
            <person name="Leebens-Mack J.H."/>
            <person name="Chen G."/>
        </authorList>
    </citation>
    <scope>NUCLEOTIDE SEQUENCE [LARGE SCALE GENOMIC DNA]</scope>
    <source>
        <strain evidence="2">cv. DH0086</strain>
    </source>
</reference>
<gene>
    <name evidence="1" type="ORF">A4U43_C09F2860</name>
</gene>
<evidence type="ECO:0000313" key="2">
    <source>
        <dbReference type="Proteomes" id="UP000243459"/>
    </source>
</evidence>
<proteinExistence type="predicted"/>
<dbReference type="EMBL" id="CM007389">
    <property type="protein sequence ID" value="ONK57669.1"/>
    <property type="molecule type" value="Genomic_DNA"/>
</dbReference>
<evidence type="ECO:0000313" key="1">
    <source>
        <dbReference type="EMBL" id="ONK57669.1"/>
    </source>
</evidence>
<name>A0A5P1E5C6_ASPOF</name>
<evidence type="ECO:0008006" key="3">
    <source>
        <dbReference type="Google" id="ProtNLM"/>
    </source>
</evidence>
<dbReference type="AlphaFoldDB" id="A0A5P1E5C6"/>
<dbReference type="PANTHER" id="PTHR33116">
    <property type="entry name" value="REVERSE TRANSCRIPTASE ZINC-BINDING DOMAIN-CONTAINING PROTEIN-RELATED-RELATED"/>
    <property type="match status" value="1"/>
</dbReference>
<dbReference type="Gramene" id="ONK57669">
    <property type="protein sequence ID" value="ONK57669"/>
    <property type="gene ID" value="A4U43_C09F2860"/>
</dbReference>
<organism evidence="1 2">
    <name type="scientific">Asparagus officinalis</name>
    <name type="common">Garden asparagus</name>
    <dbReference type="NCBI Taxonomy" id="4686"/>
    <lineage>
        <taxon>Eukaryota</taxon>
        <taxon>Viridiplantae</taxon>
        <taxon>Streptophyta</taxon>
        <taxon>Embryophyta</taxon>
        <taxon>Tracheophyta</taxon>
        <taxon>Spermatophyta</taxon>
        <taxon>Magnoliopsida</taxon>
        <taxon>Liliopsida</taxon>
        <taxon>Asparagales</taxon>
        <taxon>Asparagaceae</taxon>
        <taxon>Asparagoideae</taxon>
        <taxon>Asparagus</taxon>
    </lineage>
</organism>
<keyword evidence="2" id="KW-1185">Reference proteome</keyword>
<sequence length="175" mass="20364">MQEGKFPWKYLGITMDVKKLPRQDYEPILSRIRSNLSGWKEKSLTFARKVTLAQSVLQTMPSYLLSNGWIPRSVITSIENEFRHFLWNDDDPRRYLSFIKWDSVCQSKKLGGLGIRKMDLPHLSFLAKLLIRVLHSDSSLWALLARVKYHVNINSNFIPSRVGSSWASEKLQRPT</sequence>
<accession>A0A5P1E5C6</accession>
<dbReference type="PANTHER" id="PTHR33116:SF78">
    <property type="entry name" value="OS12G0587133 PROTEIN"/>
    <property type="match status" value="1"/>
</dbReference>